<gene>
    <name evidence="1" type="ORF">scyTo_0004313</name>
</gene>
<evidence type="ECO:0000313" key="1">
    <source>
        <dbReference type="EMBL" id="GCB62800.1"/>
    </source>
</evidence>
<evidence type="ECO:0000313" key="2">
    <source>
        <dbReference type="Proteomes" id="UP000288216"/>
    </source>
</evidence>
<proteinExistence type="predicted"/>
<name>A0A401NPI9_SCYTO</name>
<sequence length="294" mass="33668">ESKDFHFNVNDLESVAFEFCDTLLDYCDPDKSKYIQCKRQLQNQIKEDVAAKLKMSSVRYDSDASLGDILSYIESSTTGSNSSESDYQPVHLGREVHENVIKKKKQLKTKKQRQNSYLIRKVMDTAKHYQPTAASSHVEAATIRTRLQPHDPFEEQKQEEEQPIILLITKDYQNSDSIFSGQVHKKHLNASKYEFEWVPKKQTENVKTSNLKPQSSASAAPFYPIRKTKLPIIDHLQNRDLRTARRVLSMRVVFLYNDPTPVAALLLVDGCSGGQDCKWPCRMLLSNSGLRSQL</sequence>
<dbReference type="STRING" id="75743.A0A401NPI9"/>
<dbReference type="AlphaFoldDB" id="A0A401NPI9"/>
<keyword evidence="2" id="KW-1185">Reference proteome</keyword>
<accession>A0A401NPI9</accession>
<dbReference type="EMBL" id="BFAA01001270">
    <property type="protein sequence ID" value="GCB62800.1"/>
    <property type="molecule type" value="Genomic_DNA"/>
</dbReference>
<organism evidence="1 2">
    <name type="scientific">Scyliorhinus torazame</name>
    <name type="common">Cloudy catshark</name>
    <name type="synonym">Catulus torazame</name>
    <dbReference type="NCBI Taxonomy" id="75743"/>
    <lineage>
        <taxon>Eukaryota</taxon>
        <taxon>Metazoa</taxon>
        <taxon>Chordata</taxon>
        <taxon>Craniata</taxon>
        <taxon>Vertebrata</taxon>
        <taxon>Chondrichthyes</taxon>
        <taxon>Elasmobranchii</taxon>
        <taxon>Galeomorphii</taxon>
        <taxon>Galeoidea</taxon>
        <taxon>Carcharhiniformes</taxon>
        <taxon>Scyliorhinidae</taxon>
        <taxon>Scyliorhinus</taxon>
    </lineage>
</organism>
<reference evidence="1 2" key="1">
    <citation type="journal article" date="2018" name="Nat. Ecol. Evol.">
        <title>Shark genomes provide insights into elasmobranch evolution and the origin of vertebrates.</title>
        <authorList>
            <person name="Hara Y"/>
            <person name="Yamaguchi K"/>
            <person name="Onimaru K"/>
            <person name="Kadota M"/>
            <person name="Koyanagi M"/>
            <person name="Keeley SD"/>
            <person name="Tatsumi K"/>
            <person name="Tanaka K"/>
            <person name="Motone F"/>
            <person name="Kageyama Y"/>
            <person name="Nozu R"/>
            <person name="Adachi N"/>
            <person name="Nishimura O"/>
            <person name="Nakagawa R"/>
            <person name="Tanegashima C"/>
            <person name="Kiyatake I"/>
            <person name="Matsumoto R"/>
            <person name="Murakumo K"/>
            <person name="Nishida K"/>
            <person name="Terakita A"/>
            <person name="Kuratani S"/>
            <person name="Sato K"/>
            <person name="Hyodo S Kuraku.S."/>
        </authorList>
    </citation>
    <scope>NUCLEOTIDE SEQUENCE [LARGE SCALE GENOMIC DNA]</scope>
</reference>
<comment type="caution">
    <text evidence="1">The sequence shown here is derived from an EMBL/GenBank/DDBJ whole genome shotgun (WGS) entry which is preliminary data.</text>
</comment>
<protein>
    <submittedName>
        <fullName evidence="1">Uncharacterized protein</fullName>
    </submittedName>
</protein>
<dbReference type="OrthoDB" id="10606835at2759"/>
<feature type="non-terminal residue" evidence="1">
    <location>
        <position position="1"/>
    </location>
</feature>
<dbReference type="Proteomes" id="UP000288216">
    <property type="component" value="Unassembled WGS sequence"/>
</dbReference>